<dbReference type="FunFam" id="2.102.10.10:FF:000016">
    <property type="entry name" value="Nitrite reductase/ring-hydroxylating ferredoxin subunit"/>
    <property type="match status" value="1"/>
</dbReference>
<evidence type="ECO:0000256" key="7">
    <source>
        <dbReference type="ARBA" id="ARBA00023157"/>
    </source>
</evidence>
<evidence type="ECO:0000256" key="5">
    <source>
        <dbReference type="ARBA" id="ARBA00023004"/>
    </source>
</evidence>
<dbReference type="EMBL" id="CP060713">
    <property type="protein sequence ID" value="QNN52910.1"/>
    <property type="molecule type" value="Genomic_DNA"/>
</dbReference>
<dbReference type="PRINTS" id="PR00162">
    <property type="entry name" value="RIESKE"/>
</dbReference>
<feature type="domain" description="Rieske" evidence="11">
    <location>
        <begin position="66"/>
        <end position="158"/>
    </location>
</feature>
<dbReference type="Pfam" id="PF00355">
    <property type="entry name" value="Rieske"/>
    <property type="match status" value="1"/>
</dbReference>
<dbReference type="GO" id="GO:0004497">
    <property type="term" value="F:monooxygenase activity"/>
    <property type="evidence" value="ECO:0007669"/>
    <property type="project" value="UniProtKB-ARBA"/>
</dbReference>
<dbReference type="AlphaFoldDB" id="A0A7G9RBD5"/>
<name>A0A7G9RBD5_9ACTN</name>
<evidence type="ECO:0000256" key="10">
    <source>
        <dbReference type="SAM" id="MobiDB-lite"/>
    </source>
</evidence>
<evidence type="ECO:0000256" key="2">
    <source>
        <dbReference type="ARBA" id="ARBA00015816"/>
    </source>
</evidence>
<evidence type="ECO:0000313" key="12">
    <source>
        <dbReference type="EMBL" id="QNN52910.1"/>
    </source>
</evidence>
<proteinExistence type="predicted"/>
<evidence type="ECO:0000256" key="1">
    <source>
        <dbReference type="ARBA" id="ARBA00002494"/>
    </source>
</evidence>
<keyword evidence="13" id="KW-1185">Reference proteome</keyword>
<keyword evidence="5" id="KW-0408">Iron</keyword>
<dbReference type="RefSeq" id="WP_187578752.1">
    <property type="nucleotide sequence ID" value="NZ_CP060713.1"/>
</dbReference>
<dbReference type="InterPro" id="IPR014349">
    <property type="entry name" value="Rieske_Fe-S_prot"/>
</dbReference>
<feature type="region of interest" description="Disordered" evidence="10">
    <location>
        <begin position="44"/>
        <end position="70"/>
    </location>
</feature>
<evidence type="ECO:0000256" key="4">
    <source>
        <dbReference type="ARBA" id="ARBA00022723"/>
    </source>
</evidence>
<evidence type="ECO:0000313" key="13">
    <source>
        <dbReference type="Proteomes" id="UP000515947"/>
    </source>
</evidence>
<reference evidence="12 13" key="1">
    <citation type="submission" date="2020-08" db="EMBL/GenBank/DDBJ databases">
        <title>Genome sequence of Nocardioides mesophilus KACC 16243T.</title>
        <authorList>
            <person name="Hyun D.-W."/>
            <person name="Bae J.-W."/>
        </authorList>
    </citation>
    <scope>NUCLEOTIDE SEQUENCE [LARGE SCALE GENOMIC DNA]</scope>
    <source>
        <strain evidence="12 13">KACC 16243</strain>
    </source>
</reference>
<evidence type="ECO:0000256" key="8">
    <source>
        <dbReference type="ARBA" id="ARBA00029586"/>
    </source>
</evidence>
<dbReference type="KEGG" id="nmes:H9L09_21240"/>
<dbReference type="Proteomes" id="UP000515947">
    <property type="component" value="Chromosome"/>
</dbReference>
<gene>
    <name evidence="12" type="ORF">H9L09_21240</name>
</gene>
<dbReference type="InterPro" id="IPR005805">
    <property type="entry name" value="Rieske_Fe-S_prot_C"/>
</dbReference>
<comment type="function">
    <text evidence="1">Iron-sulfur subunit of the cytochrome bc1 complex, an essential component of the respiratory electron transport chain required for ATP synthesis. The bc1 complex catalyzes the oxidation of menaquinol and the reduction of cytochrome c in the respiratory chain. The bc1 complex operates through a Q-cycle mechanism that couples electron transfer to generation of the proton gradient that drives ATP synthesis.</text>
</comment>
<dbReference type="SUPFAM" id="SSF50022">
    <property type="entry name" value="ISP domain"/>
    <property type="match status" value="1"/>
</dbReference>
<evidence type="ECO:0000256" key="9">
    <source>
        <dbReference type="ARBA" id="ARBA00034078"/>
    </source>
</evidence>
<dbReference type="GO" id="GO:0046872">
    <property type="term" value="F:metal ion binding"/>
    <property type="evidence" value="ECO:0007669"/>
    <property type="project" value="UniProtKB-KW"/>
</dbReference>
<dbReference type="InterPro" id="IPR006311">
    <property type="entry name" value="TAT_signal"/>
</dbReference>
<dbReference type="CDD" id="cd03467">
    <property type="entry name" value="Rieske"/>
    <property type="match status" value="1"/>
</dbReference>
<dbReference type="GO" id="GO:0016020">
    <property type="term" value="C:membrane"/>
    <property type="evidence" value="ECO:0007669"/>
    <property type="project" value="InterPro"/>
</dbReference>
<feature type="compositionally biased region" description="Low complexity" evidence="10">
    <location>
        <begin position="44"/>
        <end position="56"/>
    </location>
</feature>
<evidence type="ECO:0000256" key="3">
    <source>
        <dbReference type="ARBA" id="ARBA00022714"/>
    </source>
</evidence>
<dbReference type="GO" id="GO:0051537">
    <property type="term" value="F:2 iron, 2 sulfur cluster binding"/>
    <property type="evidence" value="ECO:0007669"/>
    <property type="project" value="UniProtKB-KW"/>
</dbReference>
<dbReference type="Gene3D" id="2.102.10.10">
    <property type="entry name" value="Rieske [2Fe-2S] iron-sulphur domain"/>
    <property type="match status" value="1"/>
</dbReference>
<dbReference type="PROSITE" id="PS51318">
    <property type="entry name" value="TAT"/>
    <property type="match status" value="1"/>
</dbReference>
<keyword evidence="7" id="KW-1015">Disulfide bond</keyword>
<dbReference type="GO" id="GO:0016705">
    <property type="term" value="F:oxidoreductase activity, acting on paired donors, with incorporation or reduction of molecular oxygen"/>
    <property type="evidence" value="ECO:0007669"/>
    <property type="project" value="UniProtKB-ARBA"/>
</dbReference>
<sequence length="159" mass="15271">MTHLSDESRASRSGEPLTRRGVVRGAALGGLALPLLAACGSSSNSTGGSSPQAPAGGTSGSGGSSAGTVATADVPVDGGVILPDAKVVVTQPSKGEFKAFTAVCTHAGCLVGSVADGKIICPCHGSQFSIADGSVAQGPATTPLAAAPFKVKGDQVVLG</sequence>
<evidence type="ECO:0000259" key="11">
    <source>
        <dbReference type="PROSITE" id="PS51296"/>
    </source>
</evidence>
<dbReference type="InterPro" id="IPR036922">
    <property type="entry name" value="Rieske_2Fe-2S_sf"/>
</dbReference>
<evidence type="ECO:0000256" key="6">
    <source>
        <dbReference type="ARBA" id="ARBA00023014"/>
    </source>
</evidence>
<dbReference type="PROSITE" id="PS51296">
    <property type="entry name" value="RIESKE"/>
    <property type="match status" value="1"/>
</dbReference>
<accession>A0A7G9RBD5</accession>
<keyword evidence="3" id="KW-0001">2Fe-2S</keyword>
<protein>
    <recommendedName>
        <fullName evidence="2">Cytochrome bc1 complex Rieske iron-sulfur subunit</fullName>
    </recommendedName>
    <alternativeName>
        <fullName evidence="8">Cytochrome bc1 reductase complex subunit QcrA</fullName>
    </alternativeName>
</protein>
<comment type="cofactor">
    <cofactor evidence="9">
        <name>[2Fe-2S] cluster</name>
        <dbReference type="ChEBI" id="CHEBI:190135"/>
    </cofactor>
</comment>
<keyword evidence="6" id="KW-0411">Iron-sulfur</keyword>
<dbReference type="PANTHER" id="PTHR10134">
    <property type="entry name" value="CYTOCHROME B-C1 COMPLEX SUBUNIT RIESKE, MITOCHONDRIAL"/>
    <property type="match status" value="1"/>
</dbReference>
<keyword evidence="4" id="KW-0479">Metal-binding</keyword>
<organism evidence="12 13">
    <name type="scientific">Nocardioides mesophilus</name>
    <dbReference type="NCBI Taxonomy" id="433659"/>
    <lineage>
        <taxon>Bacteria</taxon>
        <taxon>Bacillati</taxon>
        <taxon>Actinomycetota</taxon>
        <taxon>Actinomycetes</taxon>
        <taxon>Propionibacteriales</taxon>
        <taxon>Nocardioidaceae</taxon>
        <taxon>Nocardioides</taxon>
    </lineage>
</organism>
<dbReference type="InterPro" id="IPR017941">
    <property type="entry name" value="Rieske_2Fe-2S"/>
</dbReference>